<dbReference type="EMBL" id="JAFICZ010000001">
    <property type="protein sequence ID" value="MBP1295998.1"/>
    <property type="molecule type" value="Genomic_DNA"/>
</dbReference>
<name>A0A8I1YGF9_BRAEL</name>
<accession>A0A8I1YGF9</accession>
<comment type="caution">
    <text evidence="1">The sequence shown here is derived from an EMBL/GenBank/DDBJ whole genome shotgun (WGS) entry which is preliminary data.</text>
</comment>
<evidence type="ECO:0000313" key="1">
    <source>
        <dbReference type="EMBL" id="MBP1295998.1"/>
    </source>
</evidence>
<sequence length="43" mass="4677">MFRKLVLLGGVVAIGLALSGCTRCGPVWDDWMQSPKSCKSDHL</sequence>
<evidence type="ECO:0000313" key="2">
    <source>
        <dbReference type="Proteomes" id="UP000673383"/>
    </source>
</evidence>
<organism evidence="1 2">
    <name type="scientific">Bradyrhizobium elkanii</name>
    <dbReference type="NCBI Taxonomy" id="29448"/>
    <lineage>
        <taxon>Bacteria</taxon>
        <taxon>Pseudomonadati</taxon>
        <taxon>Pseudomonadota</taxon>
        <taxon>Alphaproteobacteria</taxon>
        <taxon>Hyphomicrobiales</taxon>
        <taxon>Nitrobacteraceae</taxon>
        <taxon>Bradyrhizobium</taxon>
    </lineage>
</organism>
<dbReference type="AlphaFoldDB" id="A0A8I1YGF9"/>
<dbReference type="RefSeq" id="WP_038380672.1">
    <property type="nucleotide sequence ID" value="NZ_CP126003.1"/>
</dbReference>
<dbReference type="PROSITE" id="PS51257">
    <property type="entry name" value="PROKAR_LIPOPROTEIN"/>
    <property type="match status" value="1"/>
</dbReference>
<protein>
    <recommendedName>
        <fullName evidence="3">Peptidylprolyl isomerase</fullName>
    </recommendedName>
</protein>
<proteinExistence type="predicted"/>
<dbReference type="Proteomes" id="UP000673383">
    <property type="component" value="Unassembled WGS sequence"/>
</dbReference>
<evidence type="ECO:0008006" key="3">
    <source>
        <dbReference type="Google" id="ProtNLM"/>
    </source>
</evidence>
<reference evidence="1" key="1">
    <citation type="submission" date="2021-02" db="EMBL/GenBank/DDBJ databases">
        <title>Genomic Encyclopedia of Type Strains, Phase IV (KMG-V): Genome sequencing to study the core and pangenomes of soil and plant-associated prokaryotes.</title>
        <authorList>
            <person name="Whitman W."/>
        </authorList>
    </citation>
    <scope>NUCLEOTIDE SEQUENCE</scope>
    <source>
        <strain evidence="1">USDA 406</strain>
    </source>
</reference>
<gene>
    <name evidence="1" type="ORF">JOH49_005751</name>
</gene>